<dbReference type="Proteomes" id="UP000466864">
    <property type="component" value="Unassembled WGS sequence"/>
</dbReference>
<organism evidence="11 12">
    <name type="scientific">Bilifractor porci</name>
    <dbReference type="NCBI Taxonomy" id="2606636"/>
    <lineage>
        <taxon>Bacteria</taxon>
        <taxon>Bacillati</taxon>
        <taxon>Bacillota</taxon>
        <taxon>Clostridia</taxon>
        <taxon>Lachnospirales</taxon>
        <taxon>Lachnospiraceae</taxon>
        <taxon>Bilifractor</taxon>
    </lineage>
</organism>
<dbReference type="CDD" id="cd03216">
    <property type="entry name" value="ABC_Carb_Monos_I"/>
    <property type="match status" value="1"/>
</dbReference>
<dbReference type="InterPro" id="IPR003439">
    <property type="entry name" value="ABC_transporter-like_ATP-bd"/>
</dbReference>
<dbReference type="PANTHER" id="PTHR43790">
    <property type="entry name" value="CARBOHYDRATE TRANSPORT ATP-BINDING PROTEIN MG119-RELATED"/>
    <property type="match status" value="1"/>
</dbReference>
<evidence type="ECO:0000256" key="9">
    <source>
        <dbReference type="ARBA" id="ARBA00023136"/>
    </source>
</evidence>
<dbReference type="EMBL" id="VUMV01000005">
    <property type="protein sequence ID" value="MST82210.1"/>
    <property type="molecule type" value="Genomic_DNA"/>
</dbReference>
<dbReference type="GO" id="GO:0005886">
    <property type="term" value="C:plasma membrane"/>
    <property type="evidence" value="ECO:0007669"/>
    <property type="project" value="UniProtKB-SubCell"/>
</dbReference>
<keyword evidence="9" id="KW-0472">Membrane</keyword>
<dbReference type="InterPro" id="IPR003593">
    <property type="entry name" value="AAA+_ATPase"/>
</dbReference>
<dbReference type="CDD" id="cd03215">
    <property type="entry name" value="ABC_Carb_Monos_II"/>
    <property type="match status" value="1"/>
</dbReference>
<dbReference type="Gene3D" id="3.40.50.300">
    <property type="entry name" value="P-loop containing nucleotide triphosphate hydrolases"/>
    <property type="match status" value="2"/>
</dbReference>
<evidence type="ECO:0000259" key="10">
    <source>
        <dbReference type="PROSITE" id="PS50893"/>
    </source>
</evidence>
<sequence>MTDITKRFPGTLALDHVRLTCEKGKVHVLLGENGAGKSTLVKVVCGLYSLDEGTEWYDGKEVNFSNVKESMAAGIGMIHQELSLLPERTVAQNIFAGHEPMKRKGIIDIKKMISDSQAILDRLGLDYDPNALVKKLSIAQQQMVEVAKALSHDVKLLIMDEPTSSLTSKEIRTLFGIVRRLTAEGVAIIYISHRMEEIQEIGDCVTVMRDGQYIDTVDAKTATMDDLIAMMVGRKLGKMYERNFQKPEDIIFETRNLAGLRFKNVNISVRSGEIVSLYGLVGAGRSEIAMAAFGYDPIDEGTVLLFGKEIKHPTPYNCVKAGMGFLPEDRKTQGLHLAMPIADNVVEASLGKIFKRGFLNSKRENEIAEKYINDLKIATPGAEKLVGELSGGNQQKVVIAKWLATGCKFLIFDEPTRGIDVGAKSEIYKLMDTLVGQGYGILMISSDLQEVIGVSDRCYVMKDGLITGELEHQELTQERIMQFAFGGKGATE</sequence>
<evidence type="ECO:0000256" key="2">
    <source>
        <dbReference type="ARBA" id="ARBA00022448"/>
    </source>
</evidence>
<evidence type="ECO:0000256" key="1">
    <source>
        <dbReference type="ARBA" id="ARBA00004202"/>
    </source>
</evidence>
<dbReference type="SMART" id="SM00382">
    <property type="entry name" value="AAA"/>
    <property type="match status" value="2"/>
</dbReference>
<keyword evidence="12" id="KW-1185">Reference proteome</keyword>
<dbReference type="PROSITE" id="PS00211">
    <property type="entry name" value="ABC_TRANSPORTER_1"/>
    <property type="match status" value="1"/>
</dbReference>
<reference evidence="11 12" key="1">
    <citation type="submission" date="2019-08" db="EMBL/GenBank/DDBJ databases">
        <title>In-depth cultivation of the pig gut microbiome towards novel bacterial diversity and tailored functional studies.</title>
        <authorList>
            <person name="Wylensek D."/>
            <person name="Hitch T.C.A."/>
            <person name="Clavel T."/>
        </authorList>
    </citation>
    <scope>NUCLEOTIDE SEQUENCE [LARGE SCALE GENOMIC DNA]</scope>
    <source>
        <strain evidence="11 12">Oil+RF-744-WCA-WT-13</strain>
    </source>
</reference>
<keyword evidence="3" id="KW-1003">Cell membrane</keyword>
<evidence type="ECO:0000256" key="8">
    <source>
        <dbReference type="ARBA" id="ARBA00022967"/>
    </source>
</evidence>
<evidence type="ECO:0000313" key="12">
    <source>
        <dbReference type="Proteomes" id="UP000466864"/>
    </source>
</evidence>
<comment type="subcellular location">
    <subcellularLocation>
        <location evidence="1">Cell membrane</location>
        <topology evidence="1">Peripheral membrane protein</topology>
    </subcellularLocation>
</comment>
<dbReference type="PROSITE" id="PS50893">
    <property type="entry name" value="ABC_TRANSPORTER_2"/>
    <property type="match status" value="2"/>
</dbReference>
<accession>A0A7X2TP37</accession>
<keyword evidence="2" id="KW-0813">Transport</keyword>
<dbReference type="InterPro" id="IPR027417">
    <property type="entry name" value="P-loop_NTPase"/>
</dbReference>
<keyword evidence="6" id="KW-0547">Nucleotide-binding</keyword>
<keyword evidence="5" id="KW-0677">Repeat</keyword>
<evidence type="ECO:0000256" key="6">
    <source>
        <dbReference type="ARBA" id="ARBA00022741"/>
    </source>
</evidence>
<keyword evidence="8" id="KW-1278">Translocase</keyword>
<dbReference type="Pfam" id="PF00005">
    <property type="entry name" value="ABC_tran"/>
    <property type="match status" value="2"/>
</dbReference>
<comment type="caution">
    <text evidence="11">The sequence shown here is derived from an EMBL/GenBank/DDBJ whole genome shotgun (WGS) entry which is preliminary data.</text>
</comment>
<gene>
    <name evidence="11" type="ORF">FYJ60_07765</name>
</gene>
<protein>
    <submittedName>
        <fullName evidence="11">Sugar ABC transporter ATP-binding protein</fullName>
    </submittedName>
</protein>
<feature type="domain" description="ABC transporter" evidence="10">
    <location>
        <begin position="1"/>
        <end position="235"/>
    </location>
</feature>
<evidence type="ECO:0000256" key="3">
    <source>
        <dbReference type="ARBA" id="ARBA00022475"/>
    </source>
</evidence>
<dbReference type="SUPFAM" id="SSF52540">
    <property type="entry name" value="P-loop containing nucleoside triphosphate hydrolases"/>
    <property type="match status" value="2"/>
</dbReference>
<keyword evidence="4" id="KW-0762">Sugar transport</keyword>
<name>A0A7X2TP37_9FIRM</name>
<proteinExistence type="predicted"/>
<dbReference type="InterPro" id="IPR050107">
    <property type="entry name" value="ABC_carbohydrate_import_ATPase"/>
</dbReference>
<evidence type="ECO:0000256" key="5">
    <source>
        <dbReference type="ARBA" id="ARBA00022737"/>
    </source>
</evidence>
<dbReference type="AlphaFoldDB" id="A0A7X2TP37"/>
<dbReference type="GO" id="GO:0016887">
    <property type="term" value="F:ATP hydrolysis activity"/>
    <property type="evidence" value="ECO:0007669"/>
    <property type="project" value="InterPro"/>
</dbReference>
<dbReference type="InterPro" id="IPR017871">
    <property type="entry name" value="ABC_transporter-like_CS"/>
</dbReference>
<dbReference type="GO" id="GO:0005524">
    <property type="term" value="F:ATP binding"/>
    <property type="evidence" value="ECO:0007669"/>
    <property type="project" value="UniProtKB-KW"/>
</dbReference>
<evidence type="ECO:0000256" key="7">
    <source>
        <dbReference type="ARBA" id="ARBA00022840"/>
    </source>
</evidence>
<evidence type="ECO:0000313" key="11">
    <source>
        <dbReference type="EMBL" id="MST82210.1"/>
    </source>
</evidence>
<keyword evidence="7 11" id="KW-0067">ATP-binding</keyword>
<evidence type="ECO:0000256" key="4">
    <source>
        <dbReference type="ARBA" id="ARBA00022597"/>
    </source>
</evidence>
<dbReference type="PANTHER" id="PTHR43790:SF3">
    <property type="entry name" value="D-ALLOSE IMPORT ATP-BINDING PROTEIN ALSA-RELATED"/>
    <property type="match status" value="1"/>
</dbReference>
<dbReference type="FunFam" id="3.40.50.300:FF:000127">
    <property type="entry name" value="Ribose import ATP-binding protein RbsA"/>
    <property type="match status" value="1"/>
</dbReference>
<feature type="domain" description="ABC transporter" evidence="10">
    <location>
        <begin position="245"/>
        <end position="488"/>
    </location>
</feature>